<dbReference type="Proteomes" id="UP001220961">
    <property type="component" value="Chromosome 2"/>
</dbReference>
<feature type="compositionally biased region" description="Polar residues" evidence="1">
    <location>
        <begin position="163"/>
        <end position="174"/>
    </location>
</feature>
<reference evidence="2" key="1">
    <citation type="submission" date="2023-03" db="EMBL/GenBank/DDBJ databases">
        <title>Mating type loci evolution in Malassezia.</title>
        <authorList>
            <person name="Coelho M.A."/>
        </authorList>
    </citation>
    <scope>NUCLEOTIDE SEQUENCE</scope>
    <source>
        <strain evidence="2">CBS 10434</strain>
    </source>
</reference>
<gene>
    <name evidence="2" type="ORF">MCAP1_001232</name>
</gene>
<feature type="compositionally biased region" description="Basic and acidic residues" evidence="1">
    <location>
        <begin position="39"/>
        <end position="57"/>
    </location>
</feature>
<dbReference type="EMBL" id="CP119909">
    <property type="protein sequence ID" value="WFD19017.1"/>
    <property type="molecule type" value="Genomic_DNA"/>
</dbReference>
<evidence type="ECO:0000313" key="3">
    <source>
        <dbReference type="Proteomes" id="UP001220961"/>
    </source>
</evidence>
<proteinExistence type="predicted"/>
<feature type="compositionally biased region" description="Polar residues" evidence="1">
    <location>
        <begin position="191"/>
        <end position="210"/>
    </location>
</feature>
<feature type="compositionally biased region" description="Polar residues" evidence="1">
    <location>
        <begin position="86"/>
        <end position="108"/>
    </location>
</feature>
<sequence>MLEDAAQKPSDTSESEANDSKPEQPGANEPPTSIEPVPDLDKEKVVSATKPEEDEKSVSVSNSDKDDENVKTTESGDPPTKEDADANTSEQLFHVEQSQEVAKSSIEQAETKPSIGTTADDATQDKVVSGLPSKDSMEEKEETATNAISSSTPKADATLVSPIPTSFSSTQPLQEGTKDAKGFSFLKPQEASMSSVTEASTGTESQSSETPPRFARNAQEISKSGLEHTASSFAMPKEETSNATPAFSFSQISSEKPSFPLSKPAETSSKNPELPSNLASSEKTTQQSFVKKEATPTLSLESGSPEAPKTKPGSNNLAADSDKSLSAPSDMPKASPFSSSFGASASQGLFTKSGNAGVVPAFSALSGTKDERPPMWEGLSIKSQTTQKTDQPCPPVNNAKKNEQTGVSLTTPVPQIDLSKPIVTSAPKQNDELETEFVKIYVTLKEELHALKAHADSCSEFFKKLKQPSSTPKQLDEVKDSKSWVFADKDVLDPVARELAQQLQKGVSEVSTVQHRLDGLESTHLKAEIKKDEIARFLRARQDREFAKLVRIRHLGPEHVENQWRLRRMTHVVRERMQELQDFLNSVQRNSSMVKQGMSAMRAPSLDSTLEQGAIELRQIRQPMQAPQPESKPLELPASEDKPMKATNFLATSTPNGVDYGASTTSPVKPIQSAFRNSTLPLLTSSKGGLVSTSGALPQQYTTFEGLVQPRPVDSETRDLTLEEFVAQEDELDEEEDDDYEDEEDSYNDGYDDYEENDFEDEAD</sequence>
<keyword evidence="3" id="KW-1185">Reference proteome</keyword>
<accession>A0AAF0E3W6</accession>
<evidence type="ECO:0000313" key="2">
    <source>
        <dbReference type="EMBL" id="WFD19017.1"/>
    </source>
</evidence>
<protein>
    <submittedName>
        <fullName evidence="2">Uncharacterized protein</fullName>
    </submittedName>
</protein>
<feature type="region of interest" description="Disordered" evidence="1">
    <location>
        <begin position="382"/>
        <end position="402"/>
    </location>
</feature>
<feature type="compositionally biased region" description="Polar residues" evidence="1">
    <location>
        <begin position="144"/>
        <end position="153"/>
    </location>
</feature>
<dbReference type="AlphaFoldDB" id="A0AAF0E3W6"/>
<organism evidence="2 3">
    <name type="scientific">Malassezia caprae</name>
    <dbReference type="NCBI Taxonomy" id="1381934"/>
    <lineage>
        <taxon>Eukaryota</taxon>
        <taxon>Fungi</taxon>
        <taxon>Dikarya</taxon>
        <taxon>Basidiomycota</taxon>
        <taxon>Ustilaginomycotina</taxon>
        <taxon>Malasseziomycetes</taxon>
        <taxon>Malasseziales</taxon>
        <taxon>Malasseziaceae</taxon>
        <taxon>Malassezia</taxon>
    </lineage>
</organism>
<feature type="compositionally biased region" description="Low complexity" evidence="1">
    <location>
        <begin position="334"/>
        <end position="346"/>
    </location>
</feature>
<feature type="compositionally biased region" description="Acidic residues" evidence="1">
    <location>
        <begin position="726"/>
        <end position="764"/>
    </location>
</feature>
<evidence type="ECO:0000256" key="1">
    <source>
        <dbReference type="SAM" id="MobiDB-lite"/>
    </source>
</evidence>
<feature type="compositionally biased region" description="Polar residues" evidence="1">
    <location>
        <begin position="241"/>
        <end position="256"/>
    </location>
</feature>
<name>A0AAF0E3W6_9BASI</name>
<feature type="region of interest" description="Disordered" evidence="1">
    <location>
        <begin position="725"/>
        <end position="764"/>
    </location>
</feature>
<feature type="region of interest" description="Disordered" evidence="1">
    <location>
        <begin position="1"/>
        <end position="355"/>
    </location>
</feature>
<feature type="compositionally biased region" description="Polar residues" evidence="1">
    <location>
        <begin position="277"/>
        <end position="289"/>
    </location>
</feature>